<accession>R0IMJ2</accession>
<dbReference type="AlphaFoldDB" id="R0IMJ2"/>
<organism evidence="1 2">
    <name type="scientific">Exserohilum turcicum (strain 28A)</name>
    <name type="common">Northern leaf blight fungus</name>
    <name type="synonym">Setosphaeria turcica</name>
    <dbReference type="NCBI Taxonomy" id="671987"/>
    <lineage>
        <taxon>Eukaryota</taxon>
        <taxon>Fungi</taxon>
        <taxon>Dikarya</taxon>
        <taxon>Ascomycota</taxon>
        <taxon>Pezizomycotina</taxon>
        <taxon>Dothideomycetes</taxon>
        <taxon>Pleosporomycetidae</taxon>
        <taxon>Pleosporales</taxon>
        <taxon>Pleosporineae</taxon>
        <taxon>Pleosporaceae</taxon>
        <taxon>Exserohilum</taxon>
    </lineage>
</organism>
<dbReference type="GeneID" id="19405146"/>
<reference evidence="1 2" key="1">
    <citation type="journal article" date="2012" name="PLoS Pathog.">
        <title>Diverse lifestyles and strategies of plant pathogenesis encoded in the genomes of eighteen Dothideomycetes fungi.</title>
        <authorList>
            <person name="Ohm R.A."/>
            <person name="Feau N."/>
            <person name="Henrissat B."/>
            <person name="Schoch C.L."/>
            <person name="Horwitz B.A."/>
            <person name="Barry K.W."/>
            <person name="Condon B.J."/>
            <person name="Copeland A.C."/>
            <person name="Dhillon B."/>
            <person name="Glaser F."/>
            <person name="Hesse C.N."/>
            <person name="Kosti I."/>
            <person name="LaButti K."/>
            <person name="Lindquist E.A."/>
            <person name="Lucas S."/>
            <person name="Salamov A.A."/>
            <person name="Bradshaw R.E."/>
            <person name="Ciuffetti L."/>
            <person name="Hamelin R.C."/>
            <person name="Kema G.H.J."/>
            <person name="Lawrence C."/>
            <person name="Scott J.A."/>
            <person name="Spatafora J.W."/>
            <person name="Turgeon B.G."/>
            <person name="de Wit P.J.G.M."/>
            <person name="Zhong S."/>
            <person name="Goodwin S.B."/>
            <person name="Grigoriev I.V."/>
        </authorList>
    </citation>
    <scope>NUCLEOTIDE SEQUENCE [LARGE SCALE GENOMIC DNA]</scope>
    <source>
        <strain evidence="2">28A</strain>
    </source>
</reference>
<keyword evidence="2" id="KW-1185">Reference proteome</keyword>
<name>R0IMJ2_EXST2</name>
<dbReference type="EMBL" id="KB908615">
    <property type="protein sequence ID" value="EOA86011.1"/>
    <property type="molecule type" value="Genomic_DNA"/>
</dbReference>
<dbReference type="RefSeq" id="XP_008026280.1">
    <property type="nucleotide sequence ID" value="XM_008028089.1"/>
</dbReference>
<evidence type="ECO:0000313" key="1">
    <source>
        <dbReference type="EMBL" id="EOA86011.1"/>
    </source>
</evidence>
<sequence>MDCGQRCCPVLFASPRRIRFEALLTGTNLYHIQRLRPRTPYMAMPPETVS</sequence>
<protein>
    <submittedName>
        <fullName evidence="1">Uncharacterized protein</fullName>
    </submittedName>
</protein>
<dbReference type="Proteomes" id="UP000016935">
    <property type="component" value="Unassembled WGS sequence"/>
</dbReference>
<proteinExistence type="predicted"/>
<dbReference type="HOGENOM" id="CLU_3125992_0_0_1"/>
<evidence type="ECO:0000313" key="2">
    <source>
        <dbReference type="Proteomes" id="UP000016935"/>
    </source>
</evidence>
<gene>
    <name evidence="1" type="ORF">SETTUDRAFT_47635</name>
</gene>
<reference evidence="1 2" key="2">
    <citation type="journal article" date="2013" name="PLoS Genet.">
        <title>Comparative genome structure, secondary metabolite, and effector coding capacity across Cochliobolus pathogens.</title>
        <authorList>
            <person name="Condon B.J."/>
            <person name="Leng Y."/>
            <person name="Wu D."/>
            <person name="Bushley K.E."/>
            <person name="Ohm R.A."/>
            <person name="Otillar R."/>
            <person name="Martin J."/>
            <person name="Schackwitz W."/>
            <person name="Grimwood J."/>
            <person name="MohdZainudin N."/>
            <person name="Xue C."/>
            <person name="Wang R."/>
            <person name="Manning V.A."/>
            <person name="Dhillon B."/>
            <person name="Tu Z.J."/>
            <person name="Steffenson B.J."/>
            <person name="Salamov A."/>
            <person name="Sun H."/>
            <person name="Lowry S."/>
            <person name="LaButti K."/>
            <person name="Han J."/>
            <person name="Copeland A."/>
            <person name="Lindquist E."/>
            <person name="Barry K."/>
            <person name="Schmutz J."/>
            <person name="Baker S.E."/>
            <person name="Ciuffetti L.M."/>
            <person name="Grigoriev I.V."/>
            <person name="Zhong S."/>
            <person name="Turgeon B.G."/>
        </authorList>
    </citation>
    <scope>NUCLEOTIDE SEQUENCE [LARGE SCALE GENOMIC DNA]</scope>
    <source>
        <strain evidence="2">28A</strain>
    </source>
</reference>